<dbReference type="Gene3D" id="3.30.1660.40">
    <property type="entry name" value="FlgT, N-terminal domain"/>
    <property type="match status" value="1"/>
</dbReference>
<dbReference type="Proteomes" id="UP000779900">
    <property type="component" value="Unassembled WGS sequence"/>
</dbReference>
<feature type="signal peptide" evidence="1">
    <location>
        <begin position="1"/>
        <end position="17"/>
    </location>
</feature>
<name>A0A937XBS3_UNCW3</name>
<evidence type="ECO:0000256" key="1">
    <source>
        <dbReference type="SAM" id="SignalP"/>
    </source>
</evidence>
<dbReference type="EMBL" id="VGIR01000010">
    <property type="protein sequence ID" value="MBM3330770.1"/>
    <property type="molecule type" value="Genomic_DNA"/>
</dbReference>
<sequence>MRKLLFCLMTLACLALAQDLVPVEVKGTGPDRTQAIEDAKRSAVEQALGAAVVGVTEMQDYMVIKDIVQSRASGYIANYEVIEETPLADRFEVQIRANVSKSPLAADAKSLQSGLGGFRIMVWYDFRSVTTPRAVENYDYAYDRANEFLSRNRLRYVERSVFDRLKEEARKLFPDTTQPLTVAQQMAVDANVPVFWELSRVVVPERDMGVGGIVSAEATVDIKAYDTYTAEGMGAAVAKGEPATEFSSGDAARGAMDKAMQQAGDKLLYQMNQKLGDWLLNGKPYLLRFYGTSSYKLLRKLKEALKADARFGGEMEVVSTKDYSQFDLTFKGAADELADATLDYCEKIPELAAIDVVGFFKNQVNFALPGVTVPTAERGLQAPGTK</sequence>
<organism evidence="2 3">
    <name type="scientific">candidate division WOR-3 bacterium</name>
    <dbReference type="NCBI Taxonomy" id="2052148"/>
    <lineage>
        <taxon>Bacteria</taxon>
        <taxon>Bacteria division WOR-3</taxon>
    </lineage>
</organism>
<comment type="caution">
    <text evidence="2">The sequence shown here is derived from an EMBL/GenBank/DDBJ whole genome shotgun (WGS) entry which is preliminary data.</text>
</comment>
<reference evidence="2" key="1">
    <citation type="submission" date="2019-03" db="EMBL/GenBank/DDBJ databases">
        <title>Lake Tanganyika Metagenome-Assembled Genomes (MAGs).</title>
        <authorList>
            <person name="Tran P."/>
        </authorList>
    </citation>
    <scope>NUCLEOTIDE SEQUENCE</scope>
    <source>
        <strain evidence="2">K_DeepCast_150m_m2_040</strain>
    </source>
</reference>
<keyword evidence="1" id="KW-0732">Signal</keyword>
<evidence type="ECO:0008006" key="4">
    <source>
        <dbReference type="Google" id="ProtNLM"/>
    </source>
</evidence>
<evidence type="ECO:0000313" key="3">
    <source>
        <dbReference type="Proteomes" id="UP000779900"/>
    </source>
</evidence>
<dbReference type="InterPro" id="IPR038180">
    <property type="entry name" value="FlgT_N_sf"/>
</dbReference>
<gene>
    <name evidence="2" type="ORF">FJY68_02825</name>
</gene>
<accession>A0A937XBS3</accession>
<dbReference type="AlphaFoldDB" id="A0A937XBS3"/>
<protein>
    <recommendedName>
        <fullName evidence="4">DUF541 domain-containing protein</fullName>
    </recommendedName>
</protein>
<proteinExistence type="predicted"/>
<feature type="chain" id="PRO_5036676436" description="DUF541 domain-containing protein" evidence="1">
    <location>
        <begin position="18"/>
        <end position="386"/>
    </location>
</feature>
<evidence type="ECO:0000313" key="2">
    <source>
        <dbReference type="EMBL" id="MBM3330770.1"/>
    </source>
</evidence>